<name>A0AB34JUQ3_PRYPA</name>
<feature type="signal peptide" evidence="2">
    <location>
        <begin position="1"/>
        <end position="22"/>
    </location>
</feature>
<dbReference type="PANTHER" id="PTHR45923:SF2">
    <property type="entry name" value="PROTEIN SEY1"/>
    <property type="match status" value="1"/>
</dbReference>
<organism evidence="4 5">
    <name type="scientific">Prymnesium parvum</name>
    <name type="common">Toxic golden alga</name>
    <dbReference type="NCBI Taxonomy" id="97485"/>
    <lineage>
        <taxon>Eukaryota</taxon>
        <taxon>Haptista</taxon>
        <taxon>Haptophyta</taxon>
        <taxon>Prymnesiophyceae</taxon>
        <taxon>Prymnesiales</taxon>
        <taxon>Prymnesiaceae</taxon>
        <taxon>Prymnesium</taxon>
    </lineage>
</organism>
<keyword evidence="5" id="KW-1185">Reference proteome</keyword>
<evidence type="ECO:0000259" key="3">
    <source>
        <dbReference type="Pfam" id="PF20428"/>
    </source>
</evidence>
<dbReference type="EMBL" id="JBGBPQ010000004">
    <property type="protein sequence ID" value="KAL1525630.1"/>
    <property type="molecule type" value="Genomic_DNA"/>
</dbReference>
<comment type="caution">
    <text evidence="4">The sequence shown here is derived from an EMBL/GenBank/DDBJ whole genome shotgun (WGS) entry which is preliminary data.</text>
</comment>
<feature type="region of interest" description="Disordered" evidence="1">
    <location>
        <begin position="469"/>
        <end position="496"/>
    </location>
</feature>
<dbReference type="InterPro" id="IPR046758">
    <property type="entry name" value="Sey1/RHD3-like_3HB"/>
</dbReference>
<reference evidence="4 5" key="1">
    <citation type="journal article" date="2024" name="Science">
        <title>Giant polyketide synthase enzymes in the biosynthesis of giant marine polyether toxins.</title>
        <authorList>
            <person name="Fallon T.R."/>
            <person name="Shende V.V."/>
            <person name="Wierzbicki I.H."/>
            <person name="Pendleton A.L."/>
            <person name="Watervoot N.F."/>
            <person name="Auber R.P."/>
            <person name="Gonzalez D.J."/>
            <person name="Wisecaver J.H."/>
            <person name="Moore B.S."/>
        </authorList>
    </citation>
    <scope>NUCLEOTIDE SEQUENCE [LARGE SCALE GENOMIC DNA]</scope>
    <source>
        <strain evidence="4 5">12B1</strain>
    </source>
</reference>
<feature type="domain" description="Sey1/RHD3-like three-helix bundle" evidence="3">
    <location>
        <begin position="287"/>
        <end position="410"/>
    </location>
</feature>
<dbReference type="GO" id="GO:0016320">
    <property type="term" value="P:endoplasmic reticulum membrane fusion"/>
    <property type="evidence" value="ECO:0007669"/>
    <property type="project" value="TreeGrafter"/>
</dbReference>
<dbReference type="PANTHER" id="PTHR45923">
    <property type="entry name" value="PROTEIN SEY1"/>
    <property type="match status" value="1"/>
</dbReference>
<dbReference type="Pfam" id="PF20428">
    <property type="entry name" value="Sey1_3HB"/>
    <property type="match status" value="1"/>
</dbReference>
<dbReference type="AlphaFoldDB" id="A0AB34JUQ3"/>
<dbReference type="GO" id="GO:0005783">
    <property type="term" value="C:endoplasmic reticulum"/>
    <property type="evidence" value="ECO:0007669"/>
    <property type="project" value="TreeGrafter"/>
</dbReference>
<dbReference type="InterPro" id="IPR008803">
    <property type="entry name" value="RHD3/Sey1"/>
</dbReference>
<evidence type="ECO:0000256" key="1">
    <source>
        <dbReference type="SAM" id="MobiDB-lite"/>
    </source>
</evidence>
<evidence type="ECO:0000313" key="5">
    <source>
        <dbReference type="Proteomes" id="UP001515480"/>
    </source>
</evidence>
<feature type="chain" id="PRO_5044308756" description="Sey1/RHD3-like three-helix bundle domain-containing protein" evidence="2">
    <location>
        <begin position="23"/>
        <end position="496"/>
    </location>
</feature>
<accession>A0AB34JUQ3</accession>
<evidence type="ECO:0000313" key="4">
    <source>
        <dbReference type="EMBL" id="KAL1525630.1"/>
    </source>
</evidence>
<sequence length="496" mass="52650">MSPRGVPLAALWSCALLPLALGRTVAPKLAASLKSQGDASVVSVACCGSGSSVLQEALGVSGKDVCVVAAPTPLVLTAAHKASEAAAVLSASDVLAAEINFYDLVRRSPRGLAQLVPLLHRAMRLRHIRPRKKLLLLIVTDFDASEASEADVTAFVDAELEAMAADVLDDGSTLSSVLQLKCMFIPYEQHEPDAYSEAVEAVCAAVTSSSSAGYIFPDGQWCAPASALASTLEQALSNGGSTPKLAAPPAEVHTAYQCGLLAEAAARDFNKGATSLRKASDAGLLADFGEKAGALIEGALERFDEESQAHEGSQSALSARAALQQQLSRSLYPSFRKQLAALQRKSLATFRQKLSALKPSAEIDAELKELVKEAGESFDAQAVALVPTGLKWSYAYEKQAVVDNIKENVSLHLHTLQSQGLYLPSEGIKLPLDISAHWLGLHPFGRDSRYDPVGVDDSPAFRPQAAPMSLRASSGYRPRTKRTDPSKMVFTDKMLQ</sequence>
<protein>
    <recommendedName>
        <fullName evidence="3">Sey1/RHD3-like three-helix bundle domain-containing protein</fullName>
    </recommendedName>
</protein>
<dbReference type="GO" id="GO:0003924">
    <property type="term" value="F:GTPase activity"/>
    <property type="evidence" value="ECO:0007669"/>
    <property type="project" value="TreeGrafter"/>
</dbReference>
<evidence type="ECO:0000256" key="2">
    <source>
        <dbReference type="SAM" id="SignalP"/>
    </source>
</evidence>
<gene>
    <name evidence="4" type="ORF">AB1Y20_020483</name>
</gene>
<keyword evidence="2" id="KW-0732">Signal</keyword>
<dbReference type="Proteomes" id="UP001515480">
    <property type="component" value="Unassembled WGS sequence"/>
</dbReference>
<proteinExistence type="predicted"/>